<keyword evidence="2" id="KW-0472">Membrane</keyword>
<feature type="region of interest" description="Disordered" evidence="1">
    <location>
        <begin position="134"/>
        <end position="184"/>
    </location>
</feature>
<dbReference type="InterPro" id="IPR011991">
    <property type="entry name" value="ArsR-like_HTH"/>
</dbReference>
<dbReference type="AlphaFoldDB" id="A0A832STW4"/>
<evidence type="ECO:0000313" key="4">
    <source>
        <dbReference type="Proteomes" id="UP000651120"/>
    </source>
</evidence>
<reference evidence="3" key="1">
    <citation type="journal article" date="2020" name="bioRxiv">
        <title>A rank-normalized archaeal taxonomy based on genome phylogeny resolves widespread incomplete and uneven classifications.</title>
        <authorList>
            <person name="Rinke C."/>
            <person name="Chuvochina M."/>
            <person name="Mussig A.J."/>
            <person name="Chaumeil P.-A."/>
            <person name="Waite D.W."/>
            <person name="Whitman W.B."/>
            <person name="Parks D.H."/>
            <person name="Hugenholtz P."/>
        </authorList>
    </citation>
    <scope>NUCLEOTIDE SEQUENCE</scope>
    <source>
        <strain evidence="3">UBA8839</strain>
    </source>
</reference>
<accession>A0A832STW4</accession>
<comment type="caution">
    <text evidence="3">The sequence shown here is derived from an EMBL/GenBank/DDBJ whole genome shotgun (WGS) entry which is preliminary data.</text>
</comment>
<dbReference type="InterPro" id="IPR036390">
    <property type="entry name" value="WH_DNA-bd_sf"/>
</dbReference>
<feature type="compositionally biased region" description="Low complexity" evidence="1">
    <location>
        <begin position="167"/>
        <end position="180"/>
    </location>
</feature>
<dbReference type="CDD" id="cd00090">
    <property type="entry name" value="HTH_ARSR"/>
    <property type="match status" value="1"/>
</dbReference>
<keyword evidence="2" id="KW-1133">Transmembrane helix</keyword>
<evidence type="ECO:0000256" key="1">
    <source>
        <dbReference type="SAM" id="MobiDB-lite"/>
    </source>
</evidence>
<dbReference type="InterPro" id="IPR036388">
    <property type="entry name" value="WH-like_DNA-bd_sf"/>
</dbReference>
<feature type="compositionally biased region" description="Pro residues" evidence="1">
    <location>
        <begin position="135"/>
        <end position="150"/>
    </location>
</feature>
<dbReference type="Gene3D" id="1.10.10.10">
    <property type="entry name" value="Winged helix-like DNA-binding domain superfamily/Winged helix DNA-binding domain"/>
    <property type="match status" value="1"/>
</dbReference>
<dbReference type="EMBL" id="DUJP01000033">
    <property type="protein sequence ID" value="HII47798.1"/>
    <property type="molecule type" value="Genomic_DNA"/>
</dbReference>
<dbReference type="SUPFAM" id="SSF46785">
    <property type="entry name" value="Winged helix' DNA-binding domain"/>
    <property type="match status" value="1"/>
</dbReference>
<proteinExistence type="predicted"/>
<feature type="compositionally biased region" description="Pro residues" evidence="1">
    <location>
        <begin position="157"/>
        <end position="166"/>
    </location>
</feature>
<dbReference type="Pfam" id="PF13412">
    <property type="entry name" value="HTH_24"/>
    <property type="match status" value="1"/>
</dbReference>
<keyword evidence="2" id="KW-0812">Transmembrane</keyword>
<evidence type="ECO:0000256" key="2">
    <source>
        <dbReference type="SAM" id="Phobius"/>
    </source>
</evidence>
<dbReference type="PRINTS" id="PR01217">
    <property type="entry name" value="PRICHEXTENSN"/>
</dbReference>
<gene>
    <name evidence="3" type="ORF">HA333_10285</name>
</gene>
<sequence length="284" mass="30048">MLILLNLTAPPLLILLLPAAIVGNYSLPAPPASDVAALTPSGTPLPTWVINGTLYVLQGGDSAIAMYVPRFENASGVYTITLRGGRVVVQAPPGVMIEDISPRPERVVVNKTGLYLYLTGDVKVTYYFFTVTVTPPRPPPSPTTPPPTSPPTTATPTPSPSPPPTATPTQPQSPTVATPSASPQQGQALGTELLIAAALVAAITAVLLLRKRGRGNCADLNETDQAIIKALIDRGGVADRSDLQEALGLPKTTLHRHLHKLAKYGYIKLEQLGGRQRVELLRKC</sequence>
<dbReference type="Proteomes" id="UP000651120">
    <property type="component" value="Unassembled WGS sequence"/>
</dbReference>
<evidence type="ECO:0000313" key="3">
    <source>
        <dbReference type="EMBL" id="HII47798.1"/>
    </source>
</evidence>
<dbReference type="RefSeq" id="WP_281071059.1">
    <property type="nucleotide sequence ID" value="NZ_DAIOPL010000017.1"/>
</dbReference>
<organism evidence="3 4">
    <name type="scientific">Pyrobaculum aerophilum</name>
    <dbReference type="NCBI Taxonomy" id="13773"/>
    <lineage>
        <taxon>Archaea</taxon>
        <taxon>Thermoproteota</taxon>
        <taxon>Thermoprotei</taxon>
        <taxon>Thermoproteales</taxon>
        <taxon>Thermoproteaceae</taxon>
        <taxon>Pyrobaculum</taxon>
    </lineage>
</organism>
<protein>
    <submittedName>
        <fullName evidence="3">Winged helix-turn-helix transcriptional regulator</fullName>
    </submittedName>
</protein>
<name>A0A832STW4_9CREN</name>
<feature type="transmembrane region" description="Helical" evidence="2">
    <location>
        <begin position="188"/>
        <end position="209"/>
    </location>
</feature>